<dbReference type="Proteomes" id="UP000247634">
    <property type="component" value="Chromosome"/>
</dbReference>
<sequence length="213" mass="22877">MGAFYGNVLVARACAEVLPLLAGEDFHGYAVPAGAEHTVLYLDPETSCPDLAAPLSRLLRAPALGMFLYDSDVLVMGVCDDGEVLVHYDSCPGYFDDDPVPEEDGDHDEEAAFVWPEPVGVDPDAFLRLAAGPVDRQRLLSALRGVPLDPEDGEDGRYVFAEAQHAEVMACLGLDPARLAYGYDEIGKGRLPRGVVPWDLVLVGPARWPAAQG</sequence>
<dbReference type="OrthoDB" id="4122803at2"/>
<protein>
    <submittedName>
        <fullName evidence="1">Uncharacterized protein</fullName>
    </submittedName>
</protein>
<dbReference type="KEGG" id="sact:DMT42_17770"/>
<evidence type="ECO:0000313" key="1">
    <source>
        <dbReference type="EMBL" id="AWT43983.1"/>
    </source>
</evidence>
<gene>
    <name evidence="1" type="ORF">DMT42_17770</name>
</gene>
<dbReference type="RefSeq" id="WP_110628894.1">
    <property type="nucleotide sequence ID" value="NZ_CP029788.1"/>
</dbReference>
<keyword evidence="2" id="KW-1185">Reference proteome</keyword>
<name>A0A2U9P397_STRAS</name>
<evidence type="ECO:0000313" key="2">
    <source>
        <dbReference type="Proteomes" id="UP000247634"/>
    </source>
</evidence>
<dbReference type="EMBL" id="CP029788">
    <property type="protein sequence ID" value="AWT43983.1"/>
    <property type="molecule type" value="Genomic_DNA"/>
</dbReference>
<reference evidence="1 2" key="1">
    <citation type="submission" date="2018-06" db="EMBL/GenBank/DDBJ databases">
        <title>The complete genome sequence of a nosiheptide producer Streptomyces actuosus ATCC 25421: deducing the ability of producing a new class III lantibiotics.</title>
        <authorList>
            <person name="Liu W."/>
            <person name="Sun F."/>
            <person name="Hu Y."/>
        </authorList>
    </citation>
    <scope>NUCLEOTIDE SEQUENCE [LARGE SCALE GENOMIC DNA]</scope>
    <source>
        <strain evidence="1 2">ATCC 25421</strain>
    </source>
</reference>
<organism evidence="1 2">
    <name type="scientific">Streptomyces actuosus</name>
    <dbReference type="NCBI Taxonomy" id="1885"/>
    <lineage>
        <taxon>Bacteria</taxon>
        <taxon>Bacillati</taxon>
        <taxon>Actinomycetota</taxon>
        <taxon>Actinomycetes</taxon>
        <taxon>Kitasatosporales</taxon>
        <taxon>Streptomycetaceae</taxon>
        <taxon>Streptomyces</taxon>
    </lineage>
</organism>
<proteinExistence type="predicted"/>
<dbReference type="AlphaFoldDB" id="A0A2U9P397"/>
<accession>A0A2U9P397</accession>